<dbReference type="AlphaFoldDB" id="A0A8B6E1W7"/>
<keyword evidence="6" id="KW-0812">Transmembrane</keyword>
<evidence type="ECO:0000256" key="5">
    <source>
        <dbReference type="SAM" id="MobiDB-lite"/>
    </source>
</evidence>
<gene>
    <name evidence="7" type="ORF">MGAL_10B063609</name>
</gene>
<keyword evidence="6" id="KW-1133">Transmembrane helix</keyword>
<evidence type="ECO:0000256" key="2">
    <source>
        <dbReference type="ARBA" id="ARBA00023040"/>
    </source>
</evidence>
<proteinExistence type="predicted"/>
<feature type="compositionally biased region" description="Polar residues" evidence="5">
    <location>
        <begin position="43"/>
        <end position="59"/>
    </location>
</feature>
<organism evidence="7 8">
    <name type="scientific">Mytilus galloprovincialis</name>
    <name type="common">Mediterranean mussel</name>
    <dbReference type="NCBI Taxonomy" id="29158"/>
    <lineage>
        <taxon>Eukaryota</taxon>
        <taxon>Metazoa</taxon>
        <taxon>Spiralia</taxon>
        <taxon>Lophotrochozoa</taxon>
        <taxon>Mollusca</taxon>
        <taxon>Bivalvia</taxon>
        <taxon>Autobranchia</taxon>
        <taxon>Pteriomorphia</taxon>
        <taxon>Mytilida</taxon>
        <taxon>Mytiloidea</taxon>
        <taxon>Mytilidae</taxon>
        <taxon>Mytilinae</taxon>
        <taxon>Mytilus</taxon>
    </lineage>
</organism>
<comment type="subcellular location">
    <subcellularLocation>
        <location evidence="1">Membrane</location>
        <topology evidence="1">Multi-pass membrane protein</topology>
    </subcellularLocation>
</comment>
<feature type="region of interest" description="Disordered" evidence="5">
    <location>
        <begin position="43"/>
        <end position="69"/>
    </location>
</feature>
<keyword evidence="4" id="KW-0807">Transducer</keyword>
<accession>A0A8B6E1W7</accession>
<evidence type="ECO:0000313" key="7">
    <source>
        <dbReference type="EMBL" id="VDI26965.1"/>
    </source>
</evidence>
<keyword evidence="2" id="KW-0297">G-protein coupled receptor</keyword>
<feature type="transmembrane region" description="Helical" evidence="6">
    <location>
        <begin position="175"/>
        <end position="196"/>
    </location>
</feature>
<protein>
    <recommendedName>
        <fullName evidence="9">G-protein coupled receptors family 1 profile domain-containing protein</fullName>
    </recommendedName>
</protein>
<sequence length="218" mass="24709">MTNRNVFKNALKGEVSCTSISKCSFTEPAEKVCQGDRQIFKPSSDSSLDPMSTHINNKNVPLDKSSNSKDLDNTEILSPSNLLPTPSGLHNILSVASSVDSTDTSILQKTRRSSAKMLFIKNKYEITSNVTRVTIGLVVISVIFFVTLITFMVLTLIRIVDQETLNKMSPTEANIFLFGFELGYLNHVVNSFIYFYNDRRFRKELKSLYSFKRRKNEQ</sequence>
<comment type="caution">
    <text evidence="7">The sequence shown here is derived from an EMBL/GenBank/DDBJ whole genome shotgun (WGS) entry which is preliminary data.</text>
</comment>
<feature type="transmembrane region" description="Helical" evidence="6">
    <location>
        <begin position="133"/>
        <end position="160"/>
    </location>
</feature>
<keyword evidence="8" id="KW-1185">Reference proteome</keyword>
<dbReference type="GO" id="GO:0004930">
    <property type="term" value="F:G protein-coupled receptor activity"/>
    <property type="evidence" value="ECO:0007669"/>
    <property type="project" value="UniProtKB-KW"/>
</dbReference>
<dbReference type="PANTHER" id="PTHR24243">
    <property type="entry name" value="G-PROTEIN COUPLED RECEPTOR"/>
    <property type="match status" value="1"/>
</dbReference>
<keyword evidence="3" id="KW-0675">Receptor</keyword>
<keyword evidence="6" id="KW-0472">Membrane</keyword>
<dbReference type="EMBL" id="UYJE01004303">
    <property type="protein sequence ID" value="VDI26965.1"/>
    <property type="molecule type" value="Genomic_DNA"/>
</dbReference>
<dbReference type="OrthoDB" id="10423878at2759"/>
<dbReference type="Proteomes" id="UP000596742">
    <property type="component" value="Unassembled WGS sequence"/>
</dbReference>
<evidence type="ECO:0000313" key="8">
    <source>
        <dbReference type="Proteomes" id="UP000596742"/>
    </source>
</evidence>
<evidence type="ECO:0000256" key="6">
    <source>
        <dbReference type="SAM" id="Phobius"/>
    </source>
</evidence>
<dbReference type="PANTHER" id="PTHR24243:SF208">
    <property type="entry name" value="PYROKININ-1 RECEPTOR"/>
    <property type="match status" value="1"/>
</dbReference>
<evidence type="ECO:0008006" key="9">
    <source>
        <dbReference type="Google" id="ProtNLM"/>
    </source>
</evidence>
<dbReference type="Gene3D" id="1.20.1070.10">
    <property type="entry name" value="Rhodopsin 7-helix transmembrane proteins"/>
    <property type="match status" value="1"/>
</dbReference>
<dbReference type="SUPFAM" id="SSF81321">
    <property type="entry name" value="Family A G protein-coupled receptor-like"/>
    <property type="match status" value="1"/>
</dbReference>
<dbReference type="GO" id="GO:0016020">
    <property type="term" value="C:membrane"/>
    <property type="evidence" value="ECO:0007669"/>
    <property type="project" value="UniProtKB-SubCell"/>
</dbReference>
<name>A0A8B6E1W7_MYTGA</name>
<evidence type="ECO:0000256" key="4">
    <source>
        <dbReference type="ARBA" id="ARBA00023224"/>
    </source>
</evidence>
<reference evidence="7" key="1">
    <citation type="submission" date="2018-11" db="EMBL/GenBank/DDBJ databases">
        <authorList>
            <person name="Alioto T."/>
            <person name="Alioto T."/>
        </authorList>
    </citation>
    <scope>NUCLEOTIDE SEQUENCE</scope>
</reference>
<evidence type="ECO:0000256" key="1">
    <source>
        <dbReference type="ARBA" id="ARBA00004141"/>
    </source>
</evidence>
<evidence type="ECO:0000256" key="3">
    <source>
        <dbReference type="ARBA" id="ARBA00023170"/>
    </source>
</evidence>